<reference evidence="2 3" key="1">
    <citation type="submission" date="2019-02" db="EMBL/GenBank/DDBJ databases">
        <title>Deep-cultivation of Planctomycetes and their phenomic and genomic characterization uncovers novel biology.</title>
        <authorList>
            <person name="Wiegand S."/>
            <person name="Jogler M."/>
            <person name="Boedeker C."/>
            <person name="Pinto D."/>
            <person name="Vollmers J."/>
            <person name="Rivas-Marin E."/>
            <person name="Kohn T."/>
            <person name="Peeters S.H."/>
            <person name="Heuer A."/>
            <person name="Rast P."/>
            <person name="Oberbeckmann S."/>
            <person name="Bunk B."/>
            <person name="Jeske O."/>
            <person name="Meyerdierks A."/>
            <person name="Storesund J.E."/>
            <person name="Kallscheuer N."/>
            <person name="Luecker S."/>
            <person name="Lage O.M."/>
            <person name="Pohl T."/>
            <person name="Merkel B.J."/>
            <person name="Hornburger P."/>
            <person name="Mueller R.-W."/>
            <person name="Bruemmer F."/>
            <person name="Labrenz M."/>
            <person name="Spormann A.M."/>
            <person name="Op den Camp H."/>
            <person name="Overmann J."/>
            <person name="Amann R."/>
            <person name="Jetten M.S.M."/>
            <person name="Mascher T."/>
            <person name="Medema M.H."/>
            <person name="Devos D.P."/>
            <person name="Kaster A.-K."/>
            <person name="Ovreas L."/>
            <person name="Rohde M."/>
            <person name="Galperin M.Y."/>
            <person name="Jogler C."/>
        </authorList>
    </citation>
    <scope>NUCLEOTIDE SEQUENCE [LARGE SCALE GENOMIC DNA]</scope>
    <source>
        <strain evidence="2 3">EC9</strain>
    </source>
</reference>
<dbReference type="AlphaFoldDB" id="A0A517LYZ4"/>
<dbReference type="Gene3D" id="3.40.50.10860">
    <property type="entry name" value="Leucine Dehydrogenase, chain A, domain 1"/>
    <property type="match status" value="1"/>
</dbReference>
<protein>
    <submittedName>
        <fullName evidence="2">Shikimate dehydrogenase</fullName>
        <ecNumber evidence="2">1.1.1.25</ecNumber>
    </submittedName>
</protein>
<dbReference type="EC" id="1.1.1.25" evidence="2"/>
<dbReference type="GO" id="GO:0004764">
    <property type="term" value="F:shikimate 3-dehydrogenase (NADP+) activity"/>
    <property type="evidence" value="ECO:0007669"/>
    <property type="project" value="UniProtKB-EC"/>
</dbReference>
<name>A0A517LYZ4_9BACT</name>
<dbReference type="InterPro" id="IPR013708">
    <property type="entry name" value="Shikimate_DH-bd_N"/>
</dbReference>
<dbReference type="SUPFAM" id="SSF53223">
    <property type="entry name" value="Aminoacid dehydrogenase-like, N-terminal domain"/>
    <property type="match status" value="1"/>
</dbReference>
<evidence type="ECO:0000313" key="2">
    <source>
        <dbReference type="EMBL" id="QDS87840.1"/>
    </source>
</evidence>
<accession>A0A517LYZ4</accession>
<sequence>MQESNNFMAVHPAIQPTLCVIGFPVAGNAMQFATERALTEAGLDWKFVSFNVSPDDFDEAVRGAKALGLAGLAFAAPFETQLANHVDRIDPDQPPNPWIDFLQPNQGRWVGSNQLGRAVVELVCQAVPEPTEVVILGDGPQARGIASHFATKSLACQMVDHLPLEHLDSGAAVIHADASDGAPFPLNGLETAGCQSAGCCVELSLDTAPQLPLGPQSIAISAVDVLVRRFANGFCDWTGLPAQPSTLREAIEEYFEL</sequence>
<evidence type="ECO:0000313" key="3">
    <source>
        <dbReference type="Proteomes" id="UP000319557"/>
    </source>
</evidence>
<gene>
    <name evidence="2" type="primary">aroE_2</name>
    <name evidence="2" type="ORF">EC9_20230</name>
</gene>
<proteinExistence type="predicted"/>
<keyword evidence="2" id="KW-0560">Oxidoreductase</keyword>
<dbReference type="OrthoDB" id="9792692at2"/>
<organism evidence="2 3">
    <name type="scientific">Rosistilla ulvae</name>
    <dbReference type="NCBI Taxonomy" id="1930277"/>
    <lineage>
        <taxon>Bacteria</taxon>
        <taxon>Pseudomonadati</taxon>
        <taxon>Planctomycetota</taxon>
        <taxon>Planctomycetia</taxon>
        <taxon>Pirellulales</taxon>
        <taxon>Pirellulaceae</taxon>
        <taxon>Rosistilla</taxon>
    </lineage>
</organism>
<dbReference type="Pfam" id="PF08501">
    <property type="entry name" value="Shikimate_dh_N"/>
    <property type="match status" value="1"/>
</dbReference>
<evidence type="ECO:0000259" key="1">
    <source>
        <dbReference type="Pfam" id="PF08501"/>
    </source>
</evidence>
<dbReference type="InterPro" id="IPR046346">
    <property type="entry name" value="Aminoacid_DH-like_N_sf"/>
</dbReference>
<feature type="domain" description="Shikimate dehydrogenase substrate binding N-terminal" evidence="1">
    <location>
        <begin position="20"/>
        <end position="92"/>
    </location>
</feature>
<keyword evidence="3" id="KW-1185">Reference proteome</keyword>
<dbReference type="KEGG" id="ruv:EC9_20230"/>
<dbReference type="Proteomes" id="UP000319557">
    <property type="component" value="Chromosome"/>
</dbReference>
<dbReference type="EMBL" id="CP036261">
    <property type="protein sequence ID" value="QDS87840.1"/>
    <property type="molecule type" value="Genomic_DNA"/>
</dbReference>